<evidence type="ECO:0000256" key="3">
    <source>
        <dbReference type="ARBA" id="ARBA00022777"/>
    </source>
</evidence>
<keyword evidence="7" id="KW-0472">Membrane</keyword>
<keyword evidence="4 5" id="KW-0067">ATP-binding</keyword>
<dbReference type="InterPro" id="IPR008271">
    <property type="entry name" value="Ser/Thr_kinase_AS"/>
</dbReference>
<evidence type="ECO:0000256" key="2">
    <source>
        <dbReference type="ARBA" id="ARBA00022741"/>
    </source>
</evidence>
<dbReference type="SMART" id="SM00028">
    <property type="entry name" value="TPR"/>
    <property type="match status" value="7"/>
</dbReference>
<evidence type="ECO:0000313" key="10">
    <source>
        <dbReference type="Proteomes" id="UP000777784"/>
    </source>
</evidence>
<dbReference type="Pfam" id="PF13424">
    <property type="entry name" value="TPR_12"/>
    <property type="match status" value="4"/>
</dbReference>
<keyword evidence="2 5" id="KW-0547">Nucleotide-binding</keyword>
<dbReference type="PROSITE" id="PS00108">
    <property type="entry name" value="PROTEIN_KINASE_ST"/>
    <property type="match status" value="1"/>
</dbReference>
<dbReference type="Gene3D" id="1.25.40.10">
    <property type="entry name" value="Tetratricopeptide repeat domain"/>
    <property type="match status" value="2"/>
</dbReference>
<evidence type="ECO:0000256" key="4">
    <source>
        <dbReference type="ARBA" id="ARBA00022840"/>
    </source>
</evidence>
<dbReference type="InterPro" id="IPR011990">
    <property type="entry name" value="TPR-like_helical_dom_sf"/>
</dbReference>
<name>A0A948RY43_UNCEI</name>
<feature type="transmembrane region" description="Helical" evidence="7">
    <location>
        <begin position="382"/>
        <end position="403"/>
    </location>
</feature>
<feature type="compositionally biased region" description="Low complexity" evidence="6">
    <location>
        <begin position="30"/>
        <end position="59"/>
    </location>
</feature>
<keyword evidence="7" id="KW-0812">Transmembrane</keyword>
<keyword evidence="1" id="KW-0808">Transferase</keyword>
<evidence type="ECO:0000256" key="7">
    <source>
        <dbReference type="SAM" id="Phobius"/>
    </source>
</evidence>
<evidence type="ECO:0000256" key="1">
    <source>
        <dbReference type="ARBA" id="ARBA00022679"/>
    </source>
</evidence>
<proteinExistence type="predicted"/>
<dbReference type="CDD" id="cd14014">
    <property type="entry name" value="STKc_PknB_like"/>
    <property type="match status" value="1"/>
</dbReference>
<dbReference type="Gene3D" id="1.10.510.10">
    <property type="entry name" value="Transferase(Phosphotransferase) domain 1"/>
    <property type="match status" value="1"/>
</dbReference>
<dbReference type="SUPFAM" id="SSF48452">
    <property type="entry name" value="TPR-like"/>
    <property type="match status" value="3"/>
</dbReference>
<dbReference type="GO" id="GO:0004674">
    <property type="term" value="F:protein serine/threonine kinase activity"/>
    <property type="evidence" value="ECO:0007669"/>
    <property type="project" value="TreeGrafter"/>
</dbReference>
<sequence>MPIERPPQNPEDDPKINPSNPEHPERDPSLSEFPESESLFIGSAQPPSGSTPSGISPSDGANGVIAGYRIIRRIGAGGMGVVYEAEQQNPRRRVALKVIRGGAVVDEHHVKLFQREAQALALLKHPNIAAIHDAGQTENGQHYFAMELITGVPLDAYLQSRPLGDSPTRHQIRERLALFLQICRAIAYAHQRSVIHRDLKPSNIFVIPPDGEDAGASRRDAQVKILDFGLARLTDADVSLTTMVSEVGKIRGTLAYMSPEQARGNPDAIDLRSDVYSLGVILYEMLTGQRPYDVHKAMIHEAIRVICEEDPAKPSGSFKLLRGDLETITLKALEKNPADRYQSVSALVDDIERHLANQPILASPPSAVYQFRKLVSRHRGPFAFAATLFILSIVFGITMSVLFGQQRVLRARAEAEAQKADQINTFLRDMLGSVNPSGMGKDVTVREVLDEAAKTIDEGLADQPEVRAAVQSTIGDTYFALGFIEEAAPHLEGAYAVQREILGETHPDVAMSLFRLARLRMAQSKEDSAEVLARQVLEIERAHYGEEHPTIATHLCFLASVLDGRGKYEEAEQLYLEALAMQEKLLGKEHLDMVPLLESYAIFLGGQGHPSQAEKRMRAALEIQRKHHGDNHPSLATNLINLAYFLSSQEKYEEAEATAREAIDLWREHMGEEHESYPALLNILGSILSGQNKRDEAESVFRQALDRRIQLYGEEGHVSIAASLNNLALFLFKAGKYQDSEDMYKRAEVIWREHFGDEHLHIASLMGNLSLVLKAEGKLQEGEAALAEAVRLNEILLGNDAINTIFTRMEHAVYAIDRGEGDGCESMLRDIADSLRAKLPEKSWIPYLADNILASCLAAQRRHEEADSLFTRSRQPILDSTIAAARKADALDRMVRHYTAWEKPEEAARYQAEIDSLMN</sequence>
<dbReference type="AlphaFoldDB" id="A0A948RY43"/>
<gene>
    <name evidence="9" type="ORF">KJ970_16855</name>
</gene>
<dbReference type="Proteomes" id="UP000777784">
    <property type="component" value="Unassembled WGS sequence"/>
</dbReference>
<keyword evidence="7" id="KW-1133">Transmembrane helix</keyword>
<dbReference type="GO" id="GO:0005524">
    <property type="term" value="F:ATP binding"/>
    <property type="evidence" value="ECO:0007669"/>
    <property type="project" value="UniProtKB-UniRule"/>
</dbReference>
<evidence type="ECO:0000256" key="6">
    <source>
        <dbReference type="SAM" id="MobiDB-lite"/>
    </source>
</evidence>
<dbReference type="Gene3D" id="3.30.200.20">
    <property type="entry name" value="Phosphorylase Kinase, domain 1"/>
    <property type="match status" value="1"/>
</dbReference>
<dbReference type="EMBL" id="JAHJDP010000096">
    <property type="protein sequence ID" value="MBU2692586.1"/>
    <property type="molecule type" value="Genomic_DNA"/>
</dbReference>
<feature type="domain" description="Protein kinase" evidence="8">
    <location>
        <begin position="68"/>
        <end position="361"/>
    </location>
</feature>
<evidence type="ECO:0000313" key="9">
    <source>
        <dbReference type="EMBL" id="MBU2692586.1"/>
    </source>
</evidence>
<comment type="caution">
    <text evidence="9">The sequence shown here is derived from an EMBL/GenBank/DDBJ whole genome shotgun (WGS) entry which is preliminary data.</text>
</comment>
<dbReference type="SMART" id="SM00220">
    <property type="entry name" value="S_TKc"/>
    <property type="match status" value="1"/>
</dbReference>
<dbReference type="PROSITE" id="PS50011">
    <property type="entry name" value="PROTEIN_KINASE_DOM"/>
    <property type="match status" value="1"/>
</dbReference>
<dbReference type="SUPFAM" id="SSF56112">
    <property type="entry name" value="Protein kinase-like (PK-like)"/>
    <property type="match status" value="1"/>
</dbReference>
<feature type="region of interest" description="Disordered" evidence="6">
    <location>
        <begin position="1"/>
        <end position="59"/>
    </location>
</feature>
<protein>
    <submittedName>
        <fullName evidence="9">Serine/threonine-protein kinase</fullName>
    </submittedName>
</protein>
<dbReference type="PROSITE" id="PS00107">
    <property type="entry name" value="PROTEIN_KINASE_ATP"/>
    <property type="match status" value="1"/>
</dbReference>
<evidence type="ECO:0000259" key="8">
    <source>
        <dbReference type="PROSITE" id="PS50011"/>
    </source>
</evidence>
<dbReference type="PANTHER" id="PTHR43289:SF6">
    <property type="entry name" value="SERINE_THREONINE-PROTEIN KINASE NEKL-3"/>
    <property type="match status" value="1"/>
</dbReference>
<keyword evidence="3 9" id="KW-0418">Kinase</keyword>
<dbReference type="PANTHER" id="PTHR43289">
    <property type="entry name" value="MITOGEN-ACTIVATED PROTEIN KINASE KINASE KINASE 20-RELATED"/>
    <property type="match status" value="1"/>
</dbReference>
<evidence type="ECO:0000256" key="5">
    <source>
        <dbReference type="PROSITE-ProRule" id="PRU10141"/>
    </source>
</evidence>
<feature type="binding site" evidence="5">
    <location>
        <position position="97"/>
    </location>
    <ligand>
        <name>ATP</name>
        <dbReference type="ChEBI" id="CHEBI:30616"/>
    </ligand>
</feature>
<dbReference type="InterPro" id="IPR017441">
    <property type="entry name" value="Protein_kinase_ATP_BS"/>
</dbReference>
<dbReference type="InterPro" id="IPR011009">
    <property type="entry name" value="Kinase-like_dom_sf"/>
</dbReference>
<accession>A0A948RY43</accession>
<dbReference type="InterPro" id="IPR000719">
    <property type="entry name" value="Prot_kinase_dom"/>
</dbReference>
<reference evidence="9" key="1">
    <citation type="submission" date="2021-05" db="EMBL/GenBank/DDBJ databases">
        <title>Energy efficiency and biological interactions define the core microbiome of deep oligotrophic groundwater.</title>
        <authorList>
            <person name="Mehrshad M."/>
            <person name="Lopez-Fernandez M."/>
            <person name="Bell E."/>
            <person name="Bernier-Latmani R."/>
            <person name="Bertilsson S."/>
            <person name="Dopson M."/>
        </authorList>
    </citation>
    <scope>NUCLEOTIDE SEQUENCE</scope>
    <source>
        <strain evidence="9">Modern_marine.mb.64</strain>
    </source>
</reference>
<organism evidence="9 10">
    <name type="scientific">Eiseniibacteriota bacterium</name>
    <dbReference type="NCBI Taxonomy" id="2212470"/>
    <lineage>
        <taxon>Bacteria</taxon>
        <taxon>Candidatus Eiseniibacteriota</taxon>
    </lineage>
</organism>
<dbReference type="InterPro" id="IPR019734">
    <property type="entry name" value="TPR_rpt"/>
</dbReference>
<dbReference type="Pfam" id="PF00069">
    <property type="entry name" value="Pkinase"/>
    <property type="match status" value="1"/>
</dbReference>